<organism evidence="10 11">
    <name type="scientific">Litoribacillus peritrichatus</name>
    <dbReference type="NCBI Taxonomy" id="718191"/>
    <lineage>
        <taxon>Bacteria</taxon>
        <taxon>Pseudomonadati</taxon>
        <taxon>Pseudomonadota</taxon>
        <taxon>Gammaproteobacteria</taxon>
        <taxon>Oceanospirillales</taxon>
        <taxon>Oceanospirillaceae</taxon>
        <taxon>Litoribacillus</taxon>
    </lineage>
</organism>
<evidence type="ECO:0000259" key="9">
    <source>
        <dbReference type="PROSITE" id="PS51755"/>
    </source>
</evidence>
<evidence type="ECO:0000313" key="11">
    <source>
        <dbReference type="Proteomes" id="UP001501565"/>
    </source>
</evidence>
<accession>A0ABP7M878</accession>
<evidence type="ECO:0000256" key="6">
    <source>
        <dbReference type="PROSITE-ProRule" id="PRU00169"/>
    </source>
</evidence>
<protein>
    <submittedName>
        <fullName evidence="10">Cationic peptide response regulator transcription factor CprR</fullName>
    </submittedName>
</protein>
<dbReference type="SUPFAM" id="SSF52172">
    <property type="entry name" value="CheY-like"/>
    <property type="match status" value="1"/>
</dbReference>
<keyword evidence="1 6" id="KW-0597">Phosphoprotein</keyword>
<evidence type="ECO:0000256" key="7">
    <source>
        <dbReference type="PROSITE-ProRule" id="PRU01091"/>
    </source>
</evidence>
<dbReference type="InterPro" id="IPR001789">
    <property type="entry name" value="Sig_transdc_resp-reg_receiver"/>
</dbReference>
<evidence type="ECO:0000313" key="10">
    <source>
        <dbReference type="EMBL" id="GAA3917370.1"/>
    </source>
</evidence>
<dbReference type="Pfam" id="PF00486">
    <property type="entry name" value="Trans_reg_C"/>
    <property type="match status" value="1"/>
</dbReference>
<dbReference type="PANTHER" id="PTHR48111">
    <property type="entry name" value="REGULATOR OF RPOS"/>
    <property type="match status" value="1"/>
</dbReference>
<sequence>MLVLLVEDDLDLAELIIEFLESEGLEVDVAYHGEMALSLVRDHNSTQTSGQYDVIITDVTMPKMDGLSFCAQMRAEGMTTPCLMLTARTTLNDKLAGFEHGADDYLVKPFELEELLARIYALSRRFQNSASKLQVADITLDAQAQTVFKNNHPVVLAPLEFTLLEHLMRNSPNVVSRSKLEGFLWPDEEPSSNALKMVIYRLRQALNDDSESPKIQTRRGVGVVLLDSTDRKTPHE</sequence>
<dbReference type="PROSITE" id="PS51755">
    <property type="entry name" value="OMPR_PHOB"/>
    <property type="match status" value="1"/>
</dbReference>
<dbReference type="Gene3D" id="6.10.250.690">
    <property type="match status" value="1"/>
</dbReference>
<dbReference type="CDD" id="cd00383">
    <property type="entry name" value="trans_reg_C"/>
    <property type="match status" value="1"/>
</dbReference>
<evidence type="ECO:0000256" key="1">
    <source>
        <dbReference type="ARBA" id="ARBA00022553"/>
    </source>
</evidence>
<keyword evidence="5" id="KW-0804">Transcription</keyword>
<keyword evidence="11" id="KW-1185">Reference proteome</keyword>
<dbReference type="SMART" id="SM00448">
    <property type="entry name" value="REC"/>
    <property type="match status" value="1"/>
</dbReference>
<name>A0ABP7M878_9GAMM</name>
<evidence type="ECO:0000259" key="8">
    <source>
        <dbReference type="PROSITE" id="PS50110"/>
    </source>
</evidence>
<evidence type="ECO:0000256" key="5">
    <source>
        <dbReference type="ARBA" id="ARBA00023163"/>
    </source>
</evidence>
<evidence type="ECO:0000256" key="4">
    <source>
        <dbReference type="ARBA" id="ARBA00023125"/>
    </source>
</evidence>
<dbReference type="InterPro" id="IPR036388">
    <property type="entry name" value="WH-like_DNA-bd_sf"/>
</dbReference>
<keyword evidence="2" id="KW-0902">Two-component regulatory system</keyword>
<dbReference type="InterPro" id="IPR039420">
    <property type="entry name" value="WalR-like"/>
</dbReference>
<evidence type="ECO:0000256" key="3">
    <source>
        <dbReference type="ARBA" id="ARBA00023015"/>
    </source>
</evidence>
<evidence type="ECO:0000256" key="2">
    <source>
        <dbReference type="ARBA" id="ARBA00023012"/>
    </source>
</evidence>
<dbReference type="InterPro" id="IPR011006">
    <property type="entry name" value="CheY-like_superfamily"/>
</dbReference>
<dbReference type="PROSITE" id="PS50110">
    <property type="entry name" value="RESPONSE_REGULATORY"/>
    <property type="match status" value="1"/>
</dbReference>
<proteinExistence type="predicted"/>
<dbReference type="Pfam" id="PF00072">
    <property type="entry name" value="Response_reg"/>
    <property type="match status" value="1"/>
</dbReference>
<dbReference type="Gene3D" id="3.40.50.2300">
    <property type="match status" value="1"/>
</dbReference>
<gene>
    <name evidence="10" type="primary">cprR_1</name>
    <name evidence="10" type="ORF">GCM10022277_10440</name>
</gene>
<dbReference type="Proteomes" id="UP001501565">
    <property type="component" value="Unassembled WGS sequence"/>
</dbReference>
<keyword evidence="4 7" id="KW-0238">DNA-binding</keyword>
<reference evidence="11" key="1">
    <citation type="journal article" date="2019" name="Int. J. Syst. Evol. Microbiol.">
        <title>The Global Catalogue of Microorganisms (GCM) 10K type strain sequencing project: providing services to taxonomists for standard genome sequencing and annotation.</title>
        <authorList>
            <consortium name="The Broad Institute Genomics Platform"/>
            <consortium name="The Broad Institute Genome Sequencing Center for Infectious Disease"/>
            <person name="Wu L."/>
            <person name="Ma J."/>
        </authorList>
    </citation>
    <scope>NUCLEOTIDE SEQUENCE [LARGE SCALE GENOMIC DNA]</scope>
    <source>
        <strain evidence="11">JCM 17551</strain>
    </source>
</reference>
<keyword evidence="3" id="KW-0805">Transcription regulation</keyword>
<dbReference type="Gene3D" id="1.10.10.10">
    <property type="entry name" value="Winged helix-like DNA-binding domain superfamily/Winged helix DNA-binding domain"/>
    <property type="match status" value="1"/>
</dbReference>
<dbReference type="InterPro" id="IPR001867">
    <property type="entry name" value="OmpR/PhoB-type_DNA-bd"/>
</dbReference>
<feature type="domain" description="OmpR/PhoB-type" evidence="9">
    <location>
        <begin position="130"/>
        <end position="227"/>
    </location>
</feature>
<dbReference type="PANTHER" id="PTHR48111:SF22">
    <property type="entry name" value="REGULATOR OF RPOS"/>
    <property type="match status" value="1"/>
</dbReference>
<dbReference type="RefSeq" id="WP_344796187.1">
    <property type="nucleotide sequence ID" value="NZ_BAABBN010000004.1"/>
</dbReference>
<feature type="domain" description="Response regulatory" evidence="8">
    <location>
        <begin position="2"/>
        <end position="123"/>
    </location>
</feature>
<feature type="modified residue" description="4-aspartylphosphate" evidence="6">
    <location>
        <position position="58"/>
    </location>
</feature>
<feature type="DNA-binding region" description="OmpR/PhoB-type" evidence="7">
    <location>
        <begin position="130"/>
        <end position="227"/>
    </location>
</feature>
<dbReference type="SMART" id="SM00862">
    <property type="entry name" value="Trans_reg_C"/>
    <property type="match status" value="1"/>
</dbReference>
<comment type="caution">
    <text evidence="10">The sequence shown here is derived from an EMBL/GenBank/DDBJ whole genome shotgun (WGS) entry which is preliminary data.</text>
</comment>
<dbReference type="EMBL" id="BAABBN010000004">
    <property type="protein sequence ID" value="GAA3917370.1"/>
    <property type="molecule type" value="Genomic_DNA"/>
</dbReference>